<accession>A0A2M4DJF3</accession>
<name>A0A2M4DJF3_ANODA</name>
<reference evidence="2" key="1">
    <citation type="submission" date="2018-01" db="EMBL/GenBank/DDBJ databases">
        <title>An insight into the sialome of Amazonian anophelines.</title>
        <authorList>
            <person name="Ribeiro J.M."/>
            <person name="Scarpassa V."/>
            <person name="Calvo E."/>
        </authorList>
    </citation>
    <scope>NUCLEOTIDE SEQUENCE</scope>
</reference>
<evidence type="ECO:0000256" key="1">
    <source>
        <dbReference type="SAM" id="SignalP"/>
    </source>
</evidence>
<dbReference type="EMBL" id="GGFL01013130">
    <property type="protein sequence ID" value="MBW77308.1"/>
    <property type="molecule type" value="Transcribed_RNA"/>
</dbReference>
<sequence>MGLNMLLLVVFCIRFCCSNFELISNWCMLARCLALILRKYSSRSPHPTYSIIIVSGCLIVQQPSRATMFGCWPTFFIILISSKNSSSLSAEGHLFNCFMATIFGPLQFGNFNALAMNTLPNAPLPISRPMRKAE</sequence>
<organism evidence="2">
    <name type="scientific">Anopheles darlingi</name>
    <name type="common">Mosquito</name>
    <dbReference type="NCBI Taxonomy" id="43151"/>
    <lineage>
        <taxon>Eukaryota</taxon>
        <taxon>Metazoa</taxon>
        <taxon>Ecdysozoa</taxon>
        <taxon>Arthropoda</taxon>
        <taxon>Hexapoda</taxon>
        <taxon>Insecta</taxon>
        <taxon>Pterygota</taxon>
        <taxon>Neoptera</taxon>
        <taxon>Endopterygota</taxon>
        <taxon>Diptera</taxon>
        <taxon>Nematocera</taxon>
        <taxon>Culicoidea</taxon>
        <taxon>Culicidae</taxon>
        <taxon>Anophelinae</taxon>
        <taxon>Anopheles</taxon>
    </lineage>
</organism>
<feature type="signal peptide" evidence="1">
    <location>
        <begin position="1"/>
        <end position="18"/>
    </location>
</feature>
<protein>
    <submittedName>
        <fullName evidence="2">Putative secreted protein</fullName>
    </submittedName>
</protein>
<evidence type="ECO:0000313" key="2">
    <source>
        <dbReference type="EMBL" id="MBW77308.1"/>
    </source>
</evidence>
<keyword evidence="1" id="KW-0732">Signal</keyword>
<feature type="chain" id="PRO_5014895538" evidence="1">
    <location>
        <begin position="19"/>
        <end position="134"/>
    </location>
</feature>
<dbReference type="AlphaFoldDB" id="A0A2M4DJF3"/>
<proteinExistence type="predicted"/>